<keyword evidence="2 4" id="KW-0521">NADP</keyword>
<keyword evidence="3 4" id="KW-0560">Oxidoreductase</keyword>
<dbReference type="EC" id="1.5.1.2" evidence="4 5"/>
<evidence type="ECO:0000256" key="2">
    <source>
        <dbReference type="ARBA" id="ARBA00022857"/>
    </source>
</evidence>
<dbReference type="InterPro" id="IPR028939">
    <property type="entry name" value="P5C_Rdtase_cat_N"/>
</dbReference>
<feature type="domain" description="Pyrroline-5-carboxylate reductase dimerisation" evidence="8">
    <location>
        <begin position="174"/>
        <end position="279"/>
    </location>
</feature>
<comment type="function">
    <text evidence="4">Catalyzes the reduction of 1-pyrroline-5-carboxylate (PCA) to L-proline.</text>
</comment>
<dbReference type="PANTHER" id="PTHR11645">
    <property type="entry name" value="PYRROLINE-5-CARBOXYLATE REDUCTASE"/>
    <property type="match status" value="1"/>
</dbReference>
<evidence type="ECO:0000256" key="3">
    <source>
        <dbReference type="ARBA" id="ARBA00023002"/>
    </source>
</evidence>
<protein>
    <recommendedName>
        <fullName evidence="4 5">Pyrroline-5-carboxylate reductase</fullName>
        <shortName evidence="4">P5C reductase</shortName>
        <shortName evidence="4">P5CR</shortName>
        <ecNumber evidence="4 5">1.5.1.2</ecNumber>
    </recommendedName>
    <alternativeName>
        <fullName evidence="4">PCA reductase</fullName>
    </alternativeName>
</protein>
<dbReference type="InterPro" id="IPR008927">
    <property type="entry name" value="6-PGluconate_DH-like_C_sf"/>
</dbReference>
<proteinExistence type="inferred from homology"/>
<comment type="catalytic activity">
    <reaction evidence="4">
        <text>L-proline + NAD(+) = (S)-1-pyrroline-5-carboxylate + NADH + 2 H(+)</text>
        <dbReference type="Rhea" id="RHEA:14105"/>
        <dbReference type="ChEBI" id="CHEBI:15378"/>
        <dbReference type="ChEBI" id="CHEBI:17388"/>
        <dbReference type="ChEBI" id="CHEBI:57540"/>
        <dbReference type="ChEBI" id="CHEBI:57945"/>
        <dbReference type="ChEBI" id="CHEBI:60039"/>
        <dbReference type="EC" id="1.5.1.2"/>
    </reaction>
</comment>
<dbReference type="FunFam" id="1.10.3730.10:FF:000001">
    <property type="entry name" value="Pyrroline-5-carboxylate reductase"/>
    <property type="match status" value="1"/>
</dbReference>
<evidence type="ECO:0000313" key="10">
    <source>
        <dbReference type="Proteomes" id="UP000008809"/>
    </source>
</evidence>
<evidence type="ECO:0000256" key="4">
    <source>
        <dbReference type="HAMAP-Rule" id="MF_01925"/>
    </source>
</evidence>
<dbReference type="OrthoDB" id="9805754at2"/>
<comment type="subcellular location">
    <subcellularLocation>
        <location evidence="4">Cytoplasm</location>
    </subcellularLocation>
</comment>
<dbReference type="GO" id="GO:0005737">
    <property type="term" value="C:cytoplasm"/>
    <property type="evidence" value="ECO:0007669"/>
    <property type="project" value="UniProtKB-SubCell"/>
</dbReference>
<dbReference type="Pfam" id="PF03807">
    <property type="entry name" value="F420_oxidored"/>
    <property type="match status" value="1"/>
</dbReference>
<keyword evidence="4" id="KW-0028">Amino-acid biosynthesis</keyword>
<dbReference type="UniPathway" id="UPA00098">
    <property type="reaction ID" value="UER00361"/>
</dbReference>
<comment type="similarity">
    <text evidence="1 4">Belongs to the pyrroline-5-carboxylate reductase family.</text>
</comment>
<evidence type="ECO:0000256" key="1">
    <source>
        <dbReference type="ARBA" id="ARBA00005525"/>
    </source>
</evidence>
<comment type="pathway">
    <text evidence="4">Amino-acid biosynthesis; L-proline biosynthesis; L-proline from L-glutamate 5-semialdehyde: step 1/1.</text>
</comment>
<dbReference type="InterPro" id="IPR036291">
    <property type="entry name" value="NAD(P)-bd_dom_sf"/>
</dbReference>
<dbReference type="Gene3D" id="3.40.50.720">
    <property type="entry name" value="NAD(P)-binding Rossmann-like Domain"/>
    <property type="match status" value="1"/>
</dbReference>
<dbReference type="AlphaFoldDB" id="Q2ISE7"/>
<evidence type="ECO:0000313" key="9">
    <source>
        <dbReference type="EMBL" id="ABD08863.1"/>
    </source>
</evidence>
<dbReference type="PIRSF" id="PIRSF000193">
    <property type="entry name" value="Pyrrol-5-carb_rd"/>
    <property type="match status" value="1"/>
</dbReference>
<feature type="domain" description="Pyrroline-5-carboxylate reductase catalytic N-terminal" evidence="7">
    <location>
        <begin position="22"/>
        <end position="112"/>
    </location>
</feature>
<keyword evidence="10" id="KW-1185">Reference proteome</keyword>
<gene>
    <name evidence="4" type="primary">proC</name>
    <name evidence="9" type="ordered locus">RPB_4171</name>
</gene>
<organism evidence="9 10">
    <name type="scientific">Rhodopseudomonas palustris (strain HaA2)</name>
    <dbReference type="NCBI Taxonomy" id="316058"/>
    <lineage>
        <taxon>Bacteria</taxon>
        <taxon>Pseudomonadati</taxon>
        <taxon>Pseudomonadota</taxon>
        <taxon>Alphaproteobacteria</taxon>
        <taxon>Hyphomicrobiales</taxon>
        <taxon>Nitrobacteraceae</taxon>
        <taxon>Rhodopseudomonas</taxon>
    </lineage>
</organism>
<evidence type="ECO:0000259" key="7">
    <source>
        <dbReference type="Pfam" id="PF03807"/>
    </source>
</evidence>
<feature type="binding site" evidence="6">
    <location>
        <begin position="83"/>
        <end position="86"/>
    </location>
    <ligand>
        <name>NADP(+)</name>
        <dbReference type="ChEBI" id="CHEBI:58349"/>
    </ligand>
</feature>
<dbReference type="Gene3D" id="1.10.3730.10">
    <property type="entry name" value="ProC C-terminal domain-like"/>
    <property type="match status" value="1"/>
</dbReference>
<dbReference type="HAMAP" id="MF_01925">
    <property type="entry name" value="P5C_reductase"/>
    <property type="match status" value="1"/>
</dbReference>
<dbReference type="eggNOG" id="COG0345">
    <property type="taxonomic scope" value="Bacteria"/>
</dbReference>
<dbReference type="SUPFAM" id="SSF51735">
    <property type="entry name" value="NAD(P)-binding Rossmann-fold domains"/>
    <property type="match status" value="1"/>
</dbReference>
<evidence type="ECO:0000256" key="5">
    <source>
        <dbReference type="NCBIfam" id="TIGR00112"/>
    </source>
</evidence>
<keyword evidence="4" id="KW-0641">Proline biosynthesis</keyword>
<dbReference type="NCBIfam" id="TIGR00112">
    <property type="entry name" value="proC"/>
    <property type="match status" value="1"/>
</dbReference>
<dbReference type="STRING" id="316058.RPB_4171"/>
<dbReference type="RefSeq" id="WP_011443047.1">
    <property type="nucleotide sequence ID" value="NC_007778.1"/>
</dbReference>
<accession>Q2ISE7</accession>
<comment type="catalytic activity">
    <reaction evidence="4">
        <text>L-proline + NADP(+) = (S)-1-pyrroline-5-carboxylate + NADPH + 2 H(+)</text>
        <dbReference type="Rhea" id="RHEA:14109"/>
        <dbReference type="ChEBI" id="CHEBI:15378"/>
        <dbReference type="ChEBI" id="CHEBI:17388"/>
        <dbReference type="ChEBI" id="CHEBI:57783"/>
        <dbReference type="ChEBI" id="CHEBI:58349"/>
        <dbReference type="ChEBI" id="CHEBI:60039"/>
        <dbReference type="EC" id="1.5.1.2"/>
    </reaction>
</comment>
<reference evidence="9 10" key="1">
    <citation type="submission" date="2006-01" db="EMBL/GenBank/DDBJ databases">
        <title>Complete sequence of Rhodopseudomonas palustris HaA2.</title>
        <authorList>
            <consortium name="US DOE Joint Genome Institute"/>
            <person name="Copeland A."/>
            <person name="Lucas S."/>
            <person name="Lapidus A."/>
            <person name="Barry K."/>
            <person name="Detter J.C."/>
            <person name="Glavina T."/>
            <person name="Hammon N."/>
            <person name="Israni S."/>
            <person name="Pitluck S."/>
            <person name="Chain P."/>
            <person name="Malfatti S."/>
            <person name="Shin M."/>
            <person name="Vergez L."/>
            <person name="Schmutz J."/>
            <person name="Larimer F."/>
            <person name="Land M."/>
            <person name="Hauser L."/>
            <person name="Pelletier D.A."/>
            <person name="Kyrpides N."/>
            <person name="Anderson I."/>
            <person name="Oda Y."/>
            <person name="Harwood C.S."/>
            <person name="Richardson P."/>
        </authorList>
    </citation>
    <scope>NUCLEOTIDE SEQUENCE [LARGE SCALE GENOMIC DNA]</scope>
    <source>
        <strain evidence="9 10">HaA2</strain>
    </source>
</reference>
<keyword evidence="4" id="KW-0963">Cytoplasm</keyword>
<dbReference type="HOGENOM" id="CLU_042344_0_2_5"/>
<evidence type="ECO:0000256" key="6">
    <source>
        <dbReference type="PIRSR" id="PIRSR000193-1"/>
    </source>
</evidence>
<dbReference type="Pfam" id="PF14748">
    <property type="entry name" value="P5CR_dimer"/>
    <property type="match status" value="1"/>
</dbReference>
<name>Q2ISE7_RHOP2</name>
<dbReference type="GO" id="GO:0055129">
    <property type="term" value="P:L-proline biosynthetic process"/>
    <property type="evidence" value="ECO:0007669"/>
    <property type="project" value="UniProtKB-UniRule"/>
</dbReference>
<dbReference type="Proteomes" id="UP000008809">
    <property type="component" value="Chromosome"/>
</dbReference>
<dbReference type="PANTHER" id="PTHR11645:SF0">
    <property type="entry name" value="PYRROLINE-5-CARBOXYLATE REDUCTASE 3"/>
    <property type="match status" value="1"/>
</dbReference>
<dbReference type="EMBL" id="CP000250">
    <property type="protein sequence ID" value="ABD08863.1"/>
    <property type="molecule type" value="Genomic_DNA"/>
</dbReference>
<dbReference type="SUPFAM" id="SSF48179">
    <property type="entry name" value="6-phosphogluconate dehydrogenase C-terminal domain-like"/>
    <property type="match status" value="1"/>
</dbReference>
<dbReference type="KEGG" id="rpb:RPB_4171"/>
<sequence>MLAMANTPKSPALQQLGGNLVLAGAGKMGGALLTGWLAQGLDGGEVVVIDPQPSDEIRALTARGVRINAAASDVGAVATMLVAVKPQTFAGAAPALRSYAGPSTLVVSVMAGTPIAALAAQIGGHVVRAMPNTPAAIGRGITVAVAADDVTPQQRATADALLRATGAVEWVEDESLIDAVTAVSGSGPAYVFLLAEELARAGVEAGLPEALATTLARATVAGSGELLHRSELDSATLRQNVTSPGGTTAAALAVLMADDGFRPLLTRAVAAAAKRSRELAK</sequence>
<dbReference type="InterPro" id="IPR029036">
    <property type="entry name" value="P5CR_dimer"/>
</dbReference>
<evidence type="ECO:0000259" key="8">
    <source>
        <dbReference type="Pfam" id="PF14748"/>
    </source>
</evidence>
<dbReference type="GO" id="GO:0004735">
    <property type="term" value="F:pyrroline-5-carboxylate reductase activity"/>
    <property type="evidence" value="ECO:0007669"/>
    <property type="project" value="UniProtKB-UniRule"/>
</dbReference>
<dbReference type="InterPro" id="IPR000304">
    <property type="entry name" value="Pyrroline-COOH_reductase"/>
</dbReference>